<feature type="compositionally biased region" description="Polar residues" evidence="1">
    <location>
        <begin position="411"/>
        <end position="431"/>
    </location>
</feature>
<feature type="signal peptide" evidence="2">
    <location>
        <begin position="1"/>
        <end position="19"/>
    </location>
</feature>
<accession>A0A9P0X5R0</accession>
<name>A0A9P0X5R0_PIEBR</name>
<sequence>MRSLIVVFISVAILQLVQCSVTSGLGRLDQNDSPELGVPWERYLKNNVKKNLNSNNLGRYLYITTEEKRRKSRQAYPGYTKSNPQYNLQPLYNSNNAPKLGYPNLPPQNYPTHSSSPTNFPISQAPYQTLPNTQFPYNSNLQSLYNGNNTSKLVYPNLHPQNYPQTYPTHPSTTNIPIRPKPYQTLPNTQFPYNSNLQALYNGNNASKLVYPNLPPQNYPQTYPTHPSSTNNPIHPKPYQTPPINQFPYNSNYSSSSSSVSHVDPYQNYNFGHSTQTLQYNYSPTPNVTFPNKQPNNYGTYPQFTHPNMTNPTQYGLGTTYNNRRPQSYPGYGVNNPFGNSNQRYPNQISNSKYPTSINPTQQSGAYNPNINPIGNLILSQPQSTNGNGVDSSQNGHSYQDPYANRPMSGQYPNNYSQNGHINPSNYNSQAGPGSGLNNFFYNPANNTAAYDPRKTSPQRFSY</sequence>
<organism evidence="3 4">
    <name type="scientific">Pieris brassicae</name>
    <name type="common">White butterfly</name>
    <name type="synonym">Large white butterfly</name>
    <dbReference type="NCBI Taxonomy" id="7116"/>
    <lineage>
        <taxon>Eukaryota</taxon>
        <taxon>Metazoa</taxon>
        <taxon>Ecdysozoa</taxon>
        <taxon>Arthropoda</taxon>
        <taxon>Hexapoda</taxon>
        <taxon>Insecta</taxon>
        <taxon>Pterygota</taxon>
        <taxon>Neoptera</taxon>
        <taxon>Endopterygota</taxon>
        <taxon>Lepidoptera</taxon>
        <taxon>Glossata</taxon>
        <taxon>Ditrysia</taxon>
        <taxon>Papilionoidea</taxon>
        <taxon>Pieridae</taxon>
        <taxon>Pierinae</taxon>
        <taxon>Pieris</taxon>
    </lineage>
</organism>
<feature type="compositionally biased region" description="Low complexity" evidence="1">
    <location>
        <begin position="368"/>
        <end position="379"/>
    </location>
</feature>
<dbReference type="Proteomes" id="UP001152562">
    <property type="component" value="Unassembled WGS sequence"/>
</dbReference>
<proteinExistence type="predicted"/>
<evidence type="ECO:0000256" key="2">
    <source>
        <dbReference type="SAM" id="SignalP"/>
    </source>
</evidence>
<feature type="region of interest" description="Disordered" evidence="1">
    <location>
        <begin position="71"/>
        <end position="127"/>
    </location>
</feature>
<feature type="chain" id="PRO_5040232428" evidence="2">
    <location>
        <begin position="20"/>
        <end position="463"/>
    </location>
</feature>
<feature type="region of interest" description="Disordered" evidence="1">
    <location>
        <begin position="339"/>
        <end position="431"/>
    </location>
</feature>
<dbReference type="EMBL" id="CALOZG010000003">
    <property type="protein sequence ID" value="CAH4003534.1"/>
    <property type="molecule type" value="Genomic_DNA"/>
</dbReference>
<reference evidence="3" key="1">
    <citation type="submission" date="2022-05" db="EMBL/GenBank/DDBJ databases">
        <authorList>
            <person name="Okamura Y."/>
        </authorList>
    </citation>
    <scope>NUCLEOTIDE SEQUENCE</scope>
</reference>
<comment type="caution">
    <text evidence="3">The sequence shown here is derived from an EMBL/GenBank/DDBJ whole genome shotgun (WGS) entry which is preliminary data.</text>
</comment>
<feature type="compositionally biased region" description="Polar residues" evidence="1">
    <location>
        <begin position="380"/>
        <end position="398"/>
    </location>
</feature>
<evidence type="ECO:0000313" key="4">
    <source>
        <dbReference type="Proteomes" id="UP001152562"/>
    </source>
</evidence>
<keyword evidence="4" id="KW-1185">Reference proteome</keyword>
<feature type="region of interest" description="Disordered" evidence="1">
    <location>
        <begin position="211"/>
        <end position="243"/>
    </location>
</feature>
<feature type="compositionally biased region" description="Polar residues" evidence="1">
    <location>
        <begin position="219"/>
        <end position="233"/>
    </location>
</feature>
<evidence type="ECO:0000256" key="1">
    <source>
        <dbReference type="SAM" id="MobiDB-lite"/>
    </source>
</evidence>
<keyword evidence="2" id="KW-0732">Signal</keyword>
<protein>
    <submittedName>
        <fullName evidence="3">Uncharacterized protein</fullName>
    </submittedName>
</protein>
<evidence type="ECO:0000313" key="3">
    <source>
        <dbReference type="EMBL" id="CAH4003534.1"/>
    </source>
</evidence>
<gene>
    <name evidence="3" type="ORF">PIBRA_LOCUS2777</name>
</gene>
<feature type="compositionally biased region" description="Polar residues" evidence="1">
    <location>
        <begin position="339"/>
        <end position="367"/>
    </location>
</feature>
<feature type="compositionally biased region" description="Polar residues" evidence="1">
    <location>
        <begin position="80"/>
        <end position="97"/>
    </location>
</feature>
<dbReference type="AlphaFoldDB" id="A0A9P0X5R0"/>
<feature type="compositionally biased region" description="Polar residues" evidence="1">
    <location>
        <begin position="110"/>
        <end position="127"/>
    </location>
</feature>